<dbReference type="InterPro" id="IPR001763">
    <property type="entry name" value="Rhodanese-like_dom"/>
</dbReference>
<evidence type="ECO:0000259" key="2">
    <source>
        <dbReference type="PROSITE" id="PS50206"/>
    </source>
</evidence>
<dbReference type="AlphaFoldDB" id="A0A0S4XNF7"/>
<sequence>MKKILLALIATMALANADVTNVVASKAFLGKNIKIIDVRTSGEWASTGVIKGAYTIMFFDERGEAKEAAFRAKLNKIIKKNEKFAIICRTGARTGAIAKILDNDYDIINLQGGMVRLMQEGYKPVPYKR</sequence>
<name>A0A0S4XNF7_9BACT</name>
<dbReference type="InterPro" id="IPR036873">
    <property type="entry name" value="Rhodanese-like_dom_sf"/>
</dbReference>
<dbReference type="Gene3D" id="3.40.250.10">
    <property type="entry name" value="Rhodanese-like domain"/>
    <property type="match status" value="1"/>
</dbReference>
<dbReference type="SUPFAM" id="SSF52821">
    <property type="entry name" value="Rhodanese/Cell cycle control phosphatase"/>
    <property type="match status" value="1"/>
</dbReference>
<keyword evidence="1" id="KW-0732">Signal</keyword>
<gene>
    <name evidence="3" type="ORF">BN3087_450037</name>
</gene>
<accession>A0A0S4XNF7</accession>
<organism evidence="3">
    <name type="scientific">Sulfurovum sp. enrichment culture clone C5</name>
    <dbReference type="NCBI Taxonomy" id="497650"/>
    <lineage>
        <taxon>Bacteria</taxon>
        <taxon>Pseudomonadati</taxon>
        <taxon>Campylobacterota</taxon>
        <taxon>Epsilonproteobacteria</taxon>
        <taxon>Campylobacterales</taxon>
        <taxon>Sulfurovaceae</taxon>
        <taxon>Sulfurovum</taxon>
        <taxon>environmental samples</taxon>
    </lineage>
</organism>
<feature type="domain" description="Rhodanese" evidence="2">
    <location>
        <begin position="29"/>
        <end position="126"/>
    </location>
</feature>
<dbReference type="Pfam" id="PF00581">
    <property type="entry name" value="Rhodanese"/>
    <property type="match status" value="1"/>
</dbReference>
<dbReference type="CDD" id="cd00158">
    <property type="entry name" value="RHOD"/>
    <property type="match status" value="1"/>
</dbReference>
<dbReference type="PROSITE" id="PS50206">
    <property type="entry name" value="RHODANESE_3"/>
    <property type="match status" value="1"/>
</dbReference>
<feature type="chain" id="PRO_5006630004" evidence="1">
    <location>
        <begin position="18"/>
        <end position="129"/>
    </location>
</feature>
<dbReference type="EMBL" id="FAXN01000046">
    <property type="protein sequence ID" value="CUV65807.1"/>
    <property type="molecule type" value="Genomic_DNA"/>
</dbReference>
<feature type="signal peptide" evidence="1">
    <location>
        <begin position="1"/>
        <end position="17"/>
    </location>
</feature>
<evidence type="ECO:0000313" key="3">
    <source>
        <dbReference type="EMBL" id="CUV65807.1"/>
    </source>
</evidence>
<proteinExistence type="predicted"/>
<reference evidence="3" key="1">
    <citation type="submission" date="2015-11" db="EMBL/GenBank/DDBJ databases">
        <authorList>
            <person name="Zhang Y."/>
            <person name="Guo Z."/>
        </authorList>
    </citation>
    <scope>NUCLEOTIDE SEQUENCE</scope>
    <source>
        <strain evidence="3">BN30871</strain>
    </source>
</reference>
<protein>
    <submittedName>
        <fullName evidence="3">Putative rhodanese-like domain-containing protein</fullName>
    </submittedName>
</protein>
<evidence type="ECO:0000256" key="1">
    <source>
        <dbReference type="SAM" id="SignalP"/>
    </source>
</evidence>